<reference evidence="2 3" key="1">
    <citation type="submission" date="2020-08" db="EMBL/GenBank/DDBJ databases">
        <title>Sequencing the genomes of 1000 actinobacteria strains.</title>
        <authorList>
            <person name="Klenk H.-P."/>
        </authorList>
    </citation>
    <scope>NUCLEOTIDE SEQUENCE [LARGE SCALE GENOMIC DNA]</scope>
    <source>
        <strain evidence="2 3">DSM 43675</strain>
    </source>
</reference>
<dbReference type="RefSeq" id="WP_185029447.1">
    <property type="nucleotide sequence ID" value="NZ_JACHMQ010000001.1"/>
</dbReference>
<name>A0A7X0L1R9_9ACTN</name>
<evidence type="ECO:0000313" key="3">
    <source>
        <dbReference type="Proteomes" id="UP000546324"/>
    </source>
</evidence>
<evidence type="ECO:0000259" key="1">
    <source>
        <dbReference type="PROSITE" id="PS50943"/>
    </source>
</evidence>
<dbReference type="EMBL" id="JACHMQ010000001">
    <property type="protein sequence ID" value="MBB6398479.1"/>
    <property type="molecule type" value="Genomic_DNA"/>
</dbReference>
<dbReference type="Proteomes" id="UP000546324">
    <property type="component" value="Unassembled WGS sequence"/>
</dbReference>
<sequence>MHINESPDPRSSMWAWMAHHLRFQRMQHGMSGHALAELLNCARSSISRLENCEAKLTDAQAAVLDERWNTGGTFAIMLWYARLGHDPNWLCDVKSHVSSECMIGGRWKVGMHSRLVPEPVPVVTCVLAS</sequence>
<keyword evidence="3" id="KW-1185">Reference proteome</keyword>
<dbReference type="InterPro" id="IPR010982">
    <property type="entry name" value="Lambda_DNA-bd_dom_sf"/>
</dbReference>
<proteinExistence type="predicted"/>
<dbReference type="CDD" id="cd00093">
    <property type="entry name" value="HTH_XRE"/>
    <property type="match status" value="1"/>
</dbReference>
<comment type="caution">
    <text evidence="2">The sequence shown here is derived from an EMBL/GenBank/DDBJ whole genome shotgun (WGS) entry which is preliminary data.</text>
</comment>
<organism evidence="2 3">
    <name type="scientific">Actinomadura coerulea</name>
    <dbReference type="NCBI Taxonomy" id="46159"/>
    <lineage>
        <taxon>Bacteria</taxon>
        <taxon>Bacillati</taxon>
        <taxon>Actinomycetota</taxon>
        <taxon>Actinomycetes</taxon>
        <taxon>Streptosporangiales</taxon>
        <taxon>Thermomonosporaceae</taxon>
        <taxon>Actinomadura</taxon>
    </lineage>
</organism>
<dbReference type="PROSITE" id="PS50943">
    <property type="entry name" value="HTH_CROC1"/>
    <property type="match status" value="1"/>
</dbReference>
<dbReference type="SUPFAM" id="SSF47413">
    <property type="entry name" value="lambda repressor-like DNA-binding domains"/>
    <property type="match status" value="1"/>
</dbReference>
<gene>
    <name evidence="2" type="ORF">BKA00_005393</name>
</gene>
<feature type="domain" description="HTH cro/C1-type" evidence="1">
    <location>
        <begin position="21"/>
        <end position="51"/>
    </location>
</feature>
<protein>
    <recommendedName>
        <fullName evidence="1">HTH cro/C1-type domain-containing protein</fullName>
    </recommendedName>
</protein>
<dbReference type="Gene3D" id="1.10.260.40">
    <property type="entry name" value="lambda repressor-like DNA-binding domains"/>
    <property type="match status" value="1"/>
</dbReference>
<dbReference type="GO" id="GO:0003677">
    <property type="term" value="F:DNA binding"/>
    <property type="evidence" value="ECO:0007669"/>
    <property type="project" value="InterPro"/>
</dbReference>
<evidence type="ECO:0000313" key="2">
    <source>
        <dbReference type="EMBL" id="MBB6398479.1"/>
    </source>
</evidence>
<dbReference type="AlphaFoldDB" id="A0A7X0L1R9"/>
<accession>A0A7X0L1R9</accession>
<dbReference type="InterPro" id="IPR001387">
    <property type="entry name" value="Cro/C1-type_HTH"/>
</dbReference>